<proteinExistence type="inferred from homology"/>
<dbReference type="Proteomes" id="UP000827889">
    <property type="component" value="Chromosome 3"/>
</dbReference>
<accession>A0A8B8N5W6</accession>
<keyword evidence="3 7" id="KW-0732">Signal</keyword>
<dbReference type="Pfam" id="PF08246">
    <property type="entry name" value="Inhibitor_I29"/>
    <property type="match status" value="1"/>
</dbReference>
<keyword evidence="5" id="KW-0788">Thiol protease</keyword>
<dbReference type="OrthoDB" id="1572535at2759"/>
<keyword evidence="6" id="KW-1015">Disulfide bond</keyword>
<dbReference type="SMART" id="SM00848">
    <property type="entry name" value="Inhibitor_I29"/>
    <property type="match status" value="1"/>
</dbReference>
<dbReference type="SMART" id="SM00645">
    <property type="entry name" value="Pept_C1"/>
    <property type="match status" value="1"/>
</dbReference>
<dbReference type="GeneID" id="115731302"/>
<evidence type="ECO:0000256" key="2">
    <source>
        <dbReference type="ARBA" id="ARBA00022670"/>
    </source>
</evidence>
<name>A0A8B8N5W6_9MYRT</name>
<evidence type="ECO:0000256" key="4">
    <source>
        <dbReference type="ARBA" id="ARBA00022801"/>
    </source>
</evidence>
<keyword evidence="10" id="KW-1185">Reference proteome</keyword>
<evidence type="ECO:0000256" key="6">
    <source>
        <dbReference type="ARBA" id="ARBA00023157"/>
    </source>
</evidence>
<dbReference type="GO" id="GO:0006508">
    <property type="term" value="P:proteolysis"/>
    <property type="evidence" value="ECO:0007669"/>
    <property type="project" value="UniProtKB-KW"/>
</dbReference>
<dbReference type="Gene3D" id="3.90.70.10">
    <property type="entry name" value="Cysteine proteinases"/>
    <property type="match status" value="1"/>
</dbReference>
<dbReference type="PROSITE" id="PS00639">
    <property type="entry name" value="THIOL_PROTEASE_HIS"/>
    <property type="match status" value="1"/>
</dbReference>
<evidence type="ECO:0000256" key="5">
    <source>
        <dbReference type="ARBA" id="ARBA00022807"/>
    </source>
</evidence>
<dbReference type="PROSITE" id="PS51257">
    <property type="entry name" value="PROKAR_LIPOPROTEIN"/>
    <property type="match status" value="1"/>
</dbReference>
<dbReference type="PROSITE" id="PS00640">
    <property type="entry name" value="THIOL_PROTEASE_ASN"/>
    <property type="match status" value="1"/>
</dbReference>
<dbReference type="InterPro" id="IPR039417">
    <property type="entry name" value="Peptidase_C1A_papain-like"/>
</dbReference>
<feature type="domain" description="Peptidase C1A papain C-terminal" evidence="8">
    <location>
        <begin position="129"/>
        <end position="345"/>
    </location>
</feature>
<dbReference type="KEGG" id="rarg:115731302"/>
<dbReference type="InterPro" id="IPR013201">
    <property type="entry name" value="Prot_inhib_I29"/>
</dbReference>
<evidence type="ECO:0000256" key="7">
    <source>
        <dbReference type="SAM" id="SignalP"/>
    </source>
</evidence>
<evidence type="ECO:0000313" key="11">
    <source>
        <dbReference type="RefSeq" id="XP_030517818.1"/>
    </source>
</evidence>
<dbReference type="CDD" id="cd02248">
    <property type="entry name" value="Peptidase_C1A"/>
    <property type="match status" value="1"/>
</dbReference>
<comment type="similarity">
    <text evidence="1">Belongs to the peptidase C1 family.</text>
</comment>
<dbReference type="InterPro" id="IPR038765">
    <property type="entry name" value="Papain-like_cys_pep_sf"/>
</dbReference>
<dbReference type="InterPro" id="IPR025660">
    <property type="entry name" value="Pept_his_AS"/>
</dbReference>
<dbReference type="InterPro" id="IPR013128">
    <property type="entry name" value="Peptidase_C1A"/>
</dbReference>
<dbReference type="PANTHER" id="PTHR12411">
    <property type="entry name" value="CYSTEINE PROTEASE FAMILY C1-RELATED"/>
    <property type="match status" value="1"/>
</dbReference>
<organism evidence="10 11">
    <name type="scientific">Rhodamnia argentea</name>
    <dbReference type="NCBI Taxonomy" id="178133"/>
    <lineage>
        <taxon>Eukaryota</taxon>
        <taxon>Viridiplantae</taxon>
        <taxon>Streptophyta</taxon>
        <taxon>Embryophyta</taxon>
        <taxon>Tracheophyta</taxon>
        <taxon>Spermatophyta</taxon>
        <taxon>Magnoliopsida</taxon>
        <taxon>eudicotyledons</taxon>
        <taxon>Gunneridae</taxon>
        <taxon>Pentapetalae</taxon>
        <taxon>rosids</taxon>
        <taxon>malvids</taxon>
        <taxon>Myrtales</taxon>
        <taxon>Myrtaceae</taxon>
        <taxon>Myrtoideae</taxon>
        <taxon>Myrteae</taxon>
        <taxon>Australasian group</taxon>
        <taxon>Rhodamnia</taxon>
    </lineage>
</organism>
<dbReference type="InterPro" id="IPR000668">
    <property type="entry name" value="Peptidase_C1A_C"/>
</dbReference>
<protein>
    <submittedName>
        <fullName evidence="11">Zingipain-2-like</fullName>
    </submittedName>
</protein>
<feature type="chain" id="PRO_5034459578" evidence="7">
    <location>
        <begin position="24"/>
        <end position="346"/>
    </location>
</feature>
<keyword evidence="2" id="KW-0645">Protease</keyword>
<dbReference type="FunFam" id="3.90.70.10:FF:000067">
    <property type="entry name" value="Senescence-specific cysteine protease"/>
    <property type="match status" value="1"/>
</dbReference>
<dbReference type="RefSeq" id="XP_030517818.1">
    <property type="nucleotide sequence ID" value="XM_030661958.2"/>
</dbReference>
<dbReference type="PRINTS" id="PR00705">
    <property type="entry name" value="PAPAIN"/>
</dbReference>
<feature type="domain" description="Cathepsin propeptide inhibitor" evidence="9">
    <location>
        <begin position="41"/>
        <end position="98"/>
    </location>
</feature>
<evidence type="ECO:0000259" key="9">
    <source>
        <dbReference type="SMART" id="SM00848"/>
    </source>
</evidence>
<dbReference type="InterPro" id="IPR025661">
    <property type="entry name" value="Pept_asp_AS"/>
</dbReference>
<dbReference type="InterPro" id="IPR000169">
    <property type="entry name" value="Pept_cys_AS"/>
</dbReference>
<dbReference type="PROSITE" id="PS00139">
    <property type="entry name" value="THIOL_PROTEASE_CYS"/>
    <property type="match status" value="1"/>
</dbReference>
<evidence type="ECO:0000256" key="1">
    <source>
        <dbReference type="ARBA" id="ARBA00008455"/>
    </source>
</evidence>
<keyword evidence="4" id="KW-0378">Hydrolase</keyword>
<evidence type="ECO:0000256" key="3">
    <source>
        <dbReference type="ARBA" id="ARBA00022729"/>
    </source>
</evidence>
<sequence length="346" mass="37361">MASILAKNLSICLILVLCACACALDTAASRAYDFPSVTKKFEEWMTRHGRDYRDDAEKAKRLKIFQENLRLVEEFNSAANRTYELGLNKYSDLTNEEFVATYTGYKLPSSTRRNSSKLHSFQDQGPNSIPDSVDWVKNGAVNPIKYQGQCGSCWSFSVVAAVEAITQITSGVLPNLSEQQLIDCATNGGNQGCQGGWMDSGFQYIIDNKGISSESDYPYVGADGTCDKQASSVAAAKISSYTDVNPSEDDMLAAVAMQPVSVALDASGSEFQNYKGGVFAGPCGTSLNHAVAVVGYGADTDGTKFWLIRNSWDVSWGEEGYMRIQRDAGVEGGLCGIASKVSYPVA</sequence>
<evidence type="ECO:0000313" key="10">
    <source>
        <dbReference type="Proteomes" id="UP000827889"/>
    </source>
</evidence>
<gene>
    <name evidence="11" type="primary">LOC115731302</name>
</gene>
<evidence type="ECO:0000259" key="8">
    <source>
        <dbReference type="SMART" id="SM00645"/>
    </source>
</evidence>
<dbReference type="SUPFAM" id="SSF54001">
    <property type="entry name" value="Cysteine proteinases"/>
    <property type="match status" value="1"/>
</dbReference>
<reference evidence="11" key="1">
    <citation type="submission" date="2025-08" db="UniProtKB">
        <authorList>
            <consortium name="RefSeq"/>
        </authorList>
    </citation>
    <scope>IDENTIFICATION</scope>
    <source>
        <tissue evidence="11">Leaf</tissue>
    </source>
</reference>
<dbReference type="AlphaFoldDB" id="A0A8B8N5W6"/>
<feature type="signal peptide" evidence="7">
    <location>
        <begin position="1"/>
        <end position="23"/>
    </location>
</feature>
<dbReference type="GO" id="GO:0008234">
    <property type="term" value="F:cysteine-type peptidase activity"/>
    <property type="evidence" value="ECO:0007669"/>
    <property type="project" value="UniProtKB-KW"/>
</dbReference>
<dbReference type="Pfam" id="PF00112">
    <property type="entry name" value="Peptidase_C1"/>
    <property type="match status" value="1"/>
</dbReference>